<protein>
    <submittedName>
        <fullName evidence="1">Uncharacterized protein</fullName>
    </submittedName>
</protein>
<name>A0ABR5ZHT6_9GAMM</name>
<organism evidence="1 2">
    <name type="scientific">Pectobacterium aroidearum</name>
    <dbReference type="NCBI Taxonomy" id="1201031"/>
    <lineage>
        <taxon>Bacteria</taxon>
        <taxon>Pseudomonadati</taxon>
        <taxon>Pseudomonadota</taxon>
        <taxon>Gammaproteobacteria</taxon>
        <taxon>Enterobacterales</taxon>
        <taxon>Pectobacteriaceae</taxon>
        <taxon>Pectobacterium</taxon>
    </lineage>
</organism>
<gene>
    <name evidence="1" type="ORF">H2Y56_18825</name>
</gene>
<accession>A0ABR5ZHT6</accession>
<evidence type="ECO:0000313" key="1">
    <source>
        <dbReference type="EMBL" id="MBA5234148.1"/>
    </source>
</evidence>
<dbReference type="RefSeq" id="WP_181838307.1">
    <property type="nucleotide sequence ID" value="NZ_JACERK010000011.1"/>
</dbReference>
<sequence length="75" mass="7639">MVVSQPAVPAGLYGCCLADNLPGLFIQYDAGITVSVRERGCIVCEHDGVLQKEIGVLPQRGGAPVGGKNATAVTG</sequence>
<reference evidence="1 2" key="1">
    <citation type="submission" date="2020-07" db="EMBL/GenBank/DDBJ databases">
        <title>Characterization of Pectobacterium aroidearum strains causing soft rot on Amorphophallus konjac.</title>
        <authorList>
            <person name="Xie H."/>
        </authorList>
    </citation>
    <scope>NUCLEOTIDE SEQUENCE [LARGE SCALE GENOMIC DNA]</scope>
    <source>
        <strain evidence="1 2">MY10</strain>
    </source>
</reference>
<dbReference type="Proteomes" id="UP000530038">
    <property type="component" value="Unassembled WGS sequence"/>
</dbReference>
<comment type="caution">
    <text evidence="1">The sequence shown here is derived from an EMBL/GenBank/DDBJ whole genome shotgun (WGS) entry which is preliminary data.</text>
</comment>
<proteinExistence type="predicted"/>
<dbReference type="EMBL" id="JACERK010000011">
    <property type="protein sequence ID" value="MBA5234148.1"/>
    <property type="molecule type" value="Genomic_DNA"/>
</dbReference>
<keyword evidence="2" id="KW-1185">Reference proteome</keyword>
<evidence type="ECO:0000313" key="2">
    <source>
        <dbReference type="Proteomes" id="UP000530038"/>
    </source>
</evidence>